<evidence type="ECO:0008006" key="4">
    <source>
        <dbReference type="Google" id="ProtNLM"/>
    </source>
</evidence>
<accession>A0ABV9Y3W3</accession>
<sequence>MKALKACAAVLVVGAVLVGCGSEWSGELRLKVVRVVDTGDGTPARVGMELDGDQPDAPHTGTYGADLDRLPEGVAVGDVVVCTVTKTDENGLDGVDPGYEVGPCRAA</sequence>
<keyword evidence="3" id="KW-1185">Reference proteome</keyword>
<evidence type="ECO:0000256" key="1">
    <source>
        <dbReference type="SAM" id="MobiDB-lite"/>
    </source>
</evidence>
<dbReference type="Proteomes" id="UP001595833">
    <property type="component" value="Unassembled WGS sequence"/>
</dbReference>
<evidence type="ECO:0000313" key="3">
    <source>
        <dbReference type="Proteomes" id="UP001595833"/>
    </source>
</evidence>
<dbReference type="PROSITE" id="PS51257">
    <property type="entry name" value="PROKAR_LIPOPROTEIN"/>
    <property type="match status" value="1"/>
</dbReference>
<reference evidence="3" key="1">
    <citation type="journal article" date="2019" name="Int. J. Syst. Evol. Microbiol.">
        <title>The Global Catalogue of Microorganisms (GCM) 10K type strain sequencing project: providing services to taxonomists for standard genome sequencing and annotation.</title>
        <authorList>
            <consortium name="The Broad Institute Genomics Platform"/>
            <consortium name="The Broad Institute Genome Sequencing Center for Infectious Disease"/>
            <person name="Wu L."/>
            <person name="Ma J."/>
        </authorList>
    </citation>
    <scope>NUCLEOTIDE SEQUENCE [LARGE SCALE GENOMIC DNA]</scope>
    <source>
        <strain evidence="3">KCTC 12848</strain>
    </source>
</reference>
<comment type="caution">
    <text evidence="2">The sequence shown here is derived from an EMBL/GenBank/DDBJ whole genome shotgun (WGS) entry which is preliminary data.</text>
</comment>
<protein>
    <recommendedName>
        <fullName evidence="4">DUF5666 domain-containing protein</fullName>
    </recommendedName>
</protein>
<proteinExistence type="predicted"/>
<dbReference type="EMBL" id="JBHSJB010000019">
    <property type="protein sequence ID" value="MFC5056352.1"/>
    <property type="molecule type" value="Genomic_DNA"/>
</dbReference>
<feature type="region of interest" description="Disordered" evidence="1">
    <location>
        <begin position="43"/>
        <end position="65"/>
    </location>
</feature>
<gene>
    <name evidence="2" type="ORF">ACFPFM_21645</name>
</gene>
<evidence type="ECO:0000313" key="2">
    <source>
        <dbReference type="EMBL" id="MFC5056352.1"/>
    </source>
</evidence>
<dbReference type="RefSeq" id="WP_344043901.1">
    <property type="nucleotide sequence ID" value="NZ_BAAAKE010000053.1"/>
</dbReference>
<organism evidence="2 3">
    <name type="scientific">Saccharothrix xinjiangensis</name>
    <dbReference type="NCBI Taxonomy" id="204798"/>
    <lineage>
        <taxon>Bacteria</taxon>
        <taxon>Bacillati</taxon>
        <taxon>Actinomycetota</taxon>
        <taxon>Actinomycetes</taxon>
        <taxon>Pseudonocardiales</taxon>
        <taxon>Pseudonocardiaceae</taxon>
        <taxon>Saccharothrix</taxon>
    </lineage>
</organism>
<name>A0ABV9Y3W3_9PSEU</name>